<name>A0A4Y8LHL3_9BACL</name>
<evidence type="ECO:0000313" key="1">
    <source>
        <dbReference type="EMBL" id="TFE02310.1"/>
    </source>
</evidence>
<dbReference type="AlphaFoldDB" id="A0A4Y8LHL3"/>
<accession>A0A4Y8LHL3</accession>
<dbReference type="EMBL" id="SORX01000003">
    <property type="protein sequence ID" value="TFE02310.1"/>
    <property type="molecule type" value="Genomic_DNA"/>
</dbReference>
<keyword evidence="2" id="KW-1185">Reference proteome</keyword>
<sequence length="200" mass="22753">MKTNQLVFALPLVLLIGACNNDESASIQESELTERESFILTVNADQYFMFEYDLKESYTEMKVWVEKYENGEFIENVSEMITPLDQDGSIVFTTSSGPYEESGPAVQHFRIGVGVEDSTTYTSTEDAMQNLTGRDFSSTWGLFVEEEQPIEDELLLAYLAHSSESMMSSLPIDFAEDPDLYQDELEEYDVAYLLKAEFIQ</sequence>
<dbReference type="OrthoDB" id="2456338at2"/>
<dbReference type="PROSITE" id="PS51257">
    <property type="entry name" value="PROKAR_LIPOPROTEIN"/>
    <property type="match status" value="1"/>
</dbReference>
<gene>
    <name evidence="1" type="ORF">E2626_06950</name>
</gene>
<proteinExistence type="predicted"/>
<dbReference type="RefSeq" id="WP_134381011.1">
    <property type="nucleotide sequence ID" value="NZ_SORX01000003.1"/>
</dbReference>
<evidence type="ECO:0000313" key="2">
    <source>
        <dbReference type="Proteomes" id="UP000297776"/>
    </source>
</evidence>
<organism evidence="1 2">
    <name type="scientific">Jeotgalibacillus salarius</name>
    <dbReference type="NCBI Taxonomy" id="546023"/>
    <lineage>
        <taxon>Bacteria</taxon>
        <taxon>Bacillati</taxon>
        <taxon>Bacillota</taxon>
        <taxon>Bacilli</taxon>
        <taxon>Bacillales</taxon>
        <taxon>Caryophanaceae</taxon>
        <taxon>Jeotgalibacillus</taxon>
    </lineage>
</organism>
<dbReference type="Proteomes" id="UP000297776">
    <property type="component" value="Unassembled WGS sequence"/>
</dbReference>
<protein>
    <submittedName>
        <fullName evidence="1">Uncharacterized protein</fullName>
    </submittedName>
</protein>
<reference evidence="1 2" key="1">
    <citation type="submission" date="2019-03" db="EMBL/GenBank/DDBJ databases">
        <authorList>
            <person name="Yang Y."/>
        </authorList>
    </citation>
    <scope>NUCLEOTIDE SEQUENCE [LARGE SCALE GENOMIC DNA]</scope>
    <source>
        <strain evidence="1 2">ASL-1</strain>
    </source>
</reference>
<comment type="caution">
    <text evidence="1">The sequence shown here is derived from an EMBL/GenBank/DDBJ whole genome shotgun (WGS) entry which is preliminary data.</text>
</comment>